<dbReference type="SUPFAM" id="SSF48403">
    <property type="entry name" value="Ankyrin repeat"/>
    <property type="match status" value="1"/>
</dbReference>
<feature type="repeat" description="ANK" evidence="3">
    <location>
        <begin position="455"/>
        <end position="487"/>
    </location>
</feature>
<name>A0ABN7SS23_OIKDI</name>
<keyword evidence="2 3" id="KW-0040">ANK repeat</keyword>
<organism evidence="5 6">
    <name type="scientific">Oikopleura dioica</name>
    <name type="common">Tunicate</name>
    <dbReference type="NCBI Taxonomy" id="34765"/>
    <lineage>
        <taxon>Eukaryota</taxon>
        <taxon>Metazoa</taxon>
        <taxon>Chordata</taxon>
        <taxon>Tunicata</taxon>
        <taxon>Appendicularia</taxon>
        <taxon>Copelata</taxon>
        <taxon>Oikopleuridae</taxon>
        <taxon>Oikopleura</taxon>
    </lineage>
</organism>
<reference evidence="5 6" key="1">
    <citation type="submission" date="2021-04" db="EMBL/GenBank/DDBJ databases">
        <authorList>
            <person name="Bliznina A."/>
        </authorList>
    </citation>
    <scope>NUCLEOTIDE SEQUENCE [LARGE SCALE GENOMIC DNA]</scope>
</reference>
<feature type="compositionally biased region" description="Basic and acidic residues" evidence="4">
    <location>
        <begin position="323"/>
        <end position="336"/>
    </location>
</feature>
<evidence type="ECO:0000313" key="5">
    <source>
        <dbReference type="EMBL" id="CAG5105516.1"/>
    </source>
</evidence>
<feature type="repeat" description="ANK" evidence="3">
    <location>
        <begin position="406"/>
        <end position="438"/>
    </location>
</feature>
<sequence length="568" mass="63746">MLNPVKSRASIPRRMSVEEIAGIIDKCLDESANKQRSSVFSRETISRDQIMRSAEDLAKIINGALESDNDMKAMSYDDLARFLMASCSTDNIIFDDDEQQDPLQEDDLDIWRGLPQQKLSTSQVPAVVTDFKEKLINDHLSQVCSAISELSSTLGDLETTFTKKMEQFIIERPEVSNHVSTLKADLSDMIQALSGTLSNVPNPDEKEVEAAIENELHNWETRRIKEEFIREERHQVEQLNKQKKRQKELEESRSDEIESMDERPSVALPPTAAGRKSEVGDKRKSVRRSRAEGRTSTTERSGSIIRRRKTSTGRRVGSSIRLKIPDDKVDAEEKTPDGPVTNEQYLLAAVENRPKTIQKFIEQGGSVNTVDECKRSALHRAALYGSMDCVTLLSRNKVKMNLQDKLGDTALHWACRGGDLQIVKYLVDNGAKVNAKDKVRTRAIGSLKSQLNFLAFSTPLHVAVRVGVQEIIEFLCEHGADINAKDREGDTPMHDAVRLGRYRIVKSLILYGANLRVKNQQGKTPVDMVQLWYKDTAQALSGNNEARKKNSVAVKMTDLINEQLAAGQ</sequence>
<keyword evidence="6" id="KW-1185">Reference proteome</keyword>
<dbReference type="PROSITE" id="PS50297">
    <property type="entry name" value="ANK_REP_REGION"/>
    <property type="match status" value="3"/>
</dbReference>
<dbReference type="PRINTS" id="PR01415">
    <property type="entry name" value="ANKYRIN"/>
</dbReference>
<feature type="compositionally biased region" description="Basic and acidic residues" evidence="4">
    <location>
        <begin position="275"/>
        <end position="293"/>
    </location>
</feature>
<dbReference type="PANTHER" id="PTHR24126">
    <property type="entry name" value="ANKYRIN REPEAT, PH AND SEC7 DOMAIN CONTAINING PROTEIN SECG-RELATED"/>
    <property type="match status" value="1"/>
</dbReference>
<dbReference type="PROSITE" id="PS50088">
    <property type="entry name" value="ANK_REPEAT"/>
    <property type="match status" value="3"/>
</dbReference>
<evidence type="ECO:0000313" key="6">
    <source>
        <dbReference type="Proteomes" id="UP001158576"/>
    </source>
</evidence>
<dbReference type="InterPro" id="IPR002110">
    <property type="entry name" value="Ankyrin_rpt"/>
</dbReference>
<dbReference type="Gene3D" id="1.25.40.20">
    <property type="entry name" value="Ankyrin repeat-containing domain"/>
    <property type="match status" value="2"/>
</dbReference>
<evidence type="ECO:0000256" key="3">
    <source>
        <dbReference type="PROSITE-ProRule" id="PRU00023"/>
    </source>
</evidence>
<protein>
    <submittedName>
        <fullName evidence="5">Oidioi.mRNA.OKI2018_I69.chr1.g2194.t1.cds</fullName>
    </submittedName>
</protein>
<dbReference type="SMART" id="SM00248">
    <property type="entry name" value="ANK"/>
    <property type="match status" value="4"/>
</dbReference>
<dbReference type="PANTHER" id="PTHR24126:SF63">
    <property type="match status" value="1"/>
</dbReference>
<dbReference type="InterPro" id="IPR036770">
    <property type="entry name" value="Ankyrin_rpt-contain_sf"/>
</dbReference>
<feature type="compositionally biased region" description="Basic and acidic residues" evidence="4">
    <location>
        <begin position="247"/>
        <end position="264"/>
    </location>
</feature>
<evidence type="ECO:0000256" key="1">
    <source>
        <dbReference type="ARBA" id="ARBA00022737"/>
    </source>
</evidence>
<keyword evidence="1" id="KW-0677">Repeat</keyword>
<feature type="repeat" description="ANK" evidence="3">
    <location>
        <begin position="488"/>
        <end position="520"/>
    </location>
</feature>
<dbReference type="EMBL" id="OU015566">
    <property type="protein sequence ID" value="CAG5105516.1"/>
    <property type="molecule type" value="Genomic_DNA"/>
</dbReference>
<dbReference type="Pfam" id="PF12796">
    <property type="entry name" value="Ank_2"/>
    <property type="match status" value="2"/>
</dbReference>
<proteinExistence type="predicted"/>
<accession>A0ABN7SS23</accession>
<evidence type="ECO:0000256" key="2">
    <source>
        <dbReference type="ARBA" id="ARBA00023043"/>
    </source>
</evidence>
<dbReference type="Proteomes" id="UP001158576">
    <property type="component" value="Chromosome 1"/>
</dbReference>
<evidence type="ECO:0000256" key="4">
    <source>
        <dbReference type="SAM" id="MobiDB-lite"/>
    </source>
</evidence>
<feature type="region of interest" description="Disordered" evidence="4">
    <location>
        <begin position="235"/>
        <end position="339"/>
    </location>
</feature>
<gene>
    <name evidence="5" type="ORF">OKIOD_LOCUS10959</name>
</gene>